<evidence type="ECO:0000313" key="2">
    <source>
        <dbReference type="EMBL" id="MBB6170530.1"/>
    </source>
</evidence>
<dbReference type="GO" id="GO:0003677">
    <property type="term" value="F:DNA binding"/>
    <property type="evidence" value="ECO:0007669"/>
    <property type="project" value="InterPro"/>
</dbReference>
<dbReference type="Pfam" id="PF19054">
    <property type="entry name" value="DUF5753"/>
    <property type="match status" value="1"/>
</dbReference>
<feature type="domain" description="HTH cro/C1-type" evidence="1">
    <location>
        <begin position="18"/>
        <end position="74"/>
    </location>
</feature>
<evidence type="ECO:0000259" key="1">
    <source>
        <dbReference type="PROSITE" id="PS50943"/>
    </source>
</evidence>
<reference evidence="2 3" key="1">
    <citation type="submission" date="2020-08" db="EMBL/GenBank/DDBJ databases">
        <title>Sequencing the genomes of 1000 actinobacteria strains.</title>
        <authorList>
            <person name="Klenk H.-P."/>
        </authorList>
    </citation>
    <scope>NUCLEOTIDE SEQUENCE [LARGE SCALE GENOMIC DNA]</scope>
    <source>
        <strain evidence="2 3">DSM 46659</strain>
    </source>
</reference>
<evidence type="ECO:0000313" key="3">
    <source>
        <dbReference type="Proteomes" id="UP000546642"/>
    </source>
</evidence>
<dbReference type="SUPFAM" id="SSF47413">
    <property type="entry name" value="lambda repressor-like DNA-binding domains"/>
    <property type="match status" value="1"/>
</dbReference>
<gene>
    <name evidence="2" type="ORF">HNR23_000590</name>
</gene>
<organism evidence="2 3">
    <name type="scientific">Nocardiopsis mwathae</name>
    <dbReference type="NCBI Taxonomy" id="1472723"/>
    <lineage>
        <taxon>Bacteria</taxon>
        <taxon>Bacillati</taxon>
        <taxon>Actinomycetota</taxon>
        <taxon>Actinomycetes</taxon>
        <taxon>Streptosporangiales</taxon>
        <taxon>Nocardiopsidaceae</taxon>
        <taxon>Nocardiopsis</taxon>
    </lineage>
</organism>
<dbReference type="SMART" id="SM00530">
    <property type="entry name" value="HTH_XRE"/>
    <property type="match status" value="1"/>
</dbReference>
<dbReference type="AlphaFoldDB" id="A0A7W9YE65"/>
<dbReference type="InterPro" id="IPR010982">
    <property type="entry name" value="Lambda_DNA-bd_dom_sf"/>
</dbReference>
<sequence>MERAYGPSVRRRRLNARLRGYREQTGETTGQVAKALGWQQTKVSKIETGERRKVSVDELNALLDYYGEHDPAVREALHECARLGNQRGWWSKYRDLLPSGLPDFEVEASVIKTYECQVIPGLMQTPDYAEAIFRANLVRSNDEIVKRVDSRMKRQAVLNRVDPPEYWAILDEAALRRIVGSREVMIQQLRHLTHMAARHNVHISVLPFSEGAHPATIGSFVIMEFTDPMDASIGYVETPTSSVYVEEERDLLVLNTMFSGAQGTGLSPARSLGFINEIIESLEE</sequence>
<dbReference type="InterPro" id="IPR043917">
    <property type="entry name" value="DUF5753"/>
</dbReference>
<dbReference type="PROSITE" id="PS50943">
    <property type="entry name" value="HTH_CROC1"/>
    <property type="match status" value="1"/>
</dbReference>
<keyword evidence="3" id="KW-1185">Reference proteome</keyword>
<dbReference type="CDD" id="cd00093">
    <property type="entry name" value="HTH_XRE"/>
    <property type="match status" value="1"/>
</dbReference>
<dbReference type="RefSeq" id="WP_184073241.1">
    <property type="nucleotide sequence ID" value="NZ_JACHDS010000001.1"/>
</dbReference>
<proteinExistence type="predicted"/>
<protein>
    <submittedName>
        <fullName evidence="2">Transcriptional regulator with XRE-family HTH domain</fullName>
    </submittedName>
</protein>
<dbReference type="EMBL" id="JACHDS010000001">
    <property type="protein sequence ID" value="MBB6170530.1"/>
    <property type="molecule type" value="Genomic_DNA"/>
</dbReference>
<comment type="caution">
    <text evidence="2">The sequence shown here is derived from an EMBL/GenBank/DDBJ whole genome shotgun (WGS) entry which is preliminary data.</text>
</comment>
<dbReference type="InterPro" id="IPR001387">
    <property type="entry name" value="Cro/C1-type_HTH"/>
</dbReference>
<accession>A0A7W9YE65</accession>
<dbReference type="Gene3D" id="1.10.260.40">
    <property type="entry name" value="lambda repressor-like DNA-binding domains"/>
    <property type="match status" value="1"/>
</dbReference>
<dbReference type="Pfam" id="PF13560">
    <property type="entry name" value="HTH_31"/>
    <property type="match status" value="1"/>
</dbReference>
<dbReference type="Proteomes" id="UP000546642">
    <property type="component" value="Unassembled WGS sequence"/>
</dbReference>
<name>A0A7W9YE65_9ACTN</name>